<name>A0A086AHI2_9FLAO</name>
<feature type="signal peptide" evidence="1">
    <location>
        <begin position="1"/>
        <end position="31"/>
    </location>
</feature>
<organism evidence="2 3">
    <name type="scientific">Chryseobacterium piperi</name>
    <dbReference type="NCBI Taxonomy" id="558152"/>
    <lineage>
        <taxon>Bacteria</taxon>
        <taxon>Pseudomonadati</taxon>
        <taxon>Bacteroidota</taxon>
        <taxon>Flavobacteriia</taxon>
        <taxon>Flavobacteriales</taxon>
        <taxon>Weeksellaceae</taxon>
        <taxon>Chryseobacterium group</taxon>
        <taxon>Chryseobacterium</taxon>
    </lineage>
</organism>
<evidence type="ECO:0008006" key="4">
    <source>
        <dbReference type="Google" id="ProtNLM"/>
    </source>
</evidence>
<evidence type="ECO:0000313" key="3">
    <source>
        <dbReference type="Proteomes" id="UP000028709"/>
    </source>
</evidence>
<accession>A0A086AHI2</accession>
<keyword evidence="3" id="KW-1185">Reference proteome</keyword>
<keyword evidence="1" id="KW-0732">Signal</keyword>
<dbReference type="Pfam" id="PF26137">
    <property type="entry name" value="Toxin_SdpC"/>
    <property type="match status" value="1"/>
</dbReference>
<dbReference type="OrthoDB" id="1453505at2"/>
<dbReference type="AlphaFoldDB" id="A0A086AHI2"/>
<dbReference type="Proteomes" id="UP000028709">
    <property type="component" value="Unassembled WGS sequence"/>
</dbReference>
<protein>
    <recommendedName>
        <fullName evidence="4">Antimicrobial peptide, SdpC family</fullName>
    </recommendedName>
</protein>
<reference evidence="2 3" key="1">
    <citation type="submission" date="2014-07" db="EMBL/GenBank/DDBJ databases">
        <title>Genome of Chryseobacterium piperi CTM.</title>
        <authorList>
            <person name="Pipes S.E."/>
            <person name="Stropko S.J."/>
            <person name="Newman J.D."/>
        </authorList>
    </citation>
    <scope>NUCLEOTIDE SEQUENCE [LARGE SCALE GENOMIC DNA]</scope>
    <source>
        <strain evidence="2 3">CTM</strain>
    </source>
</reference>
<gene>
    <name evidence="2" type="ORF">IQ37_18065</name>
</gene>
<dbReference type="PROSITE" id="PS51257">
    <property type="entry name" value="PROKAR_LIPOPROTEIN"/>
    <property type="match status" value="1"/>
</dbReference>
<sequence length="276" mass="30904">MKKIRTNMRTVSVLLTLNLFLASCSSDIENAMDSTNHNEKVGKVANGMTSRSAQEYSGEELFKSVFFGYGDFARNISSYDAIGEAIAAAPDAQHKIFNDRFEQFAASVSKDNPEFFERFKKEVLSGDNAQIKNAFLEGSDKVYNNIEIISPELKPLLDKFENDEDIKSLNERDREITQEDMEVINEKYARFLADNYDMEVAGCSWAVVCAAYFALAVHNTVGATVNIAAVAAVYFKTALWGPKLDSYKKGKSISMMDNDLLKFEMFIQEIADASTK</sequence>
<comment type="caution">
    <text evidence="2">The sequence shown here is derived from an EMBL/GenBank/DDBJ whole genome shotgun (WGS) entry which is preliminary data.</text>
</comment>
<dbReference type="InterPro" id="IPR023888">
    <property type="entry name" value="SdpC-like"/>
</dbReference>
<evidence type="ECO:0000256" key="1">
    <source>
        <dbReference type="SAM" id="SignalP"/>
    </source>
</evidence>
<dbReference type="STRING" id="558152.IQ37_18065"/>
<dbReference type="KEGG" id="cpip:CJF12_10560"/>
<proteinExistence type="predicted"/>
<evidence type="ECO:0000313" key="2">
    <source>
        <dbReference type="EMBL" id="KFF16146.1"/>
    </source>
</evidence>
<feature type="chain" id="PRO_5001802864" description="Antimicrobial peptide, SdpC family" evidence="1">
    <location>
        <begin position="32"/>
        <end position="276"/>
    </location>
</feature>
<dbReference type="EMBL" id="JPRJ01000052">
    <property type="protein sequence ID" value="KFF16146.1"/>
    <property type="molecule type" value="Genomic_DNA"/>
</dbReference>
<dbReference type="RefSeq" id="WP_034687594.1">
    <property type="nucleotide sequence ID" value="NZ_CP023049.2"/>
</dbReference>